<dbReference type="AlphaFoldDB" id="A0A0N4ZZ07"/>
<dbReference type="InterPro" id="IPR016024">
    <property type="entry name" value="ARM-type_fold"/>
</dbReference>
<evidence type="ECO:0000256" key="1">
    <source>
        <dbReference type="ARBA" id="ARBA00022737"/>
    </source>
</evidence>
<dbReference type="PANTHER" id="PTHR10943:SF2">
    <property type="entry name" value="26S PROTEASOME NON-ATPASE REGULATORY SUBUNIT 1"/>
    <property type="match status" value="1"/>
</dbReference>
<evidence type="ECO:0000256" key="3">
    <source>
        <dbReference type="SAM" id="MobiDB-lite"/>
    </source>
</evidence>
<keyword evidence="5" id="KW-1185">Reference proteome</keyword>
<dbReference type="GO" id="GO:0005634">
    <property type="term" value="C:nucleus"/>
    <property type="evidence" value="ECO:0007669"/>
    <property type="project" value="TreeGrafter"/>
</dbReference>
<feature type="compositionally biased region" description="Polar residues" evidence="3">
    <location>
        <begin position="341"/>
        <end position="350"/>
    </location>
</feature>
<feature type="domain" description="26S proteasome regulatory subunit RPN2 C-terminal" evidence="4">
    <location>
        <begin position="172"/>
        <end position="332"/>
    </location>
</feature>
<protein>
    <submittedName>
        <fullName evidence="6">RPN2_C domain-containing protein</fullName>
    </submittedName>
</protein>
<name>A0A0N4ZZ07_PARTI</name>
<accession>A0A0N4ZZ07</accession>
<dbReference type="Pfam" id="PF01851">
    <property type="entry name" value="PC_rep"/>
    <property type="match status" value="1"/>
</dbReference>
<proteinExistence type="predicted"/>
<reference evidence="6" key="1">
    <citation type="submission" date="2017-02" db="UniProtKB">
        <authorList>
            <consortium name="WormBaseParasite"/>
        </authorList>
    </citation>
    <scope>IDENTIFICATION</scope>
</reference>
<evidence type="ECO:0000313" key="6">
    <source>
        <dbReference type="WBParaSite" id="PTRK_0001402200.1"/>
    </source>
</evidence>
<evidence type="ECO:0000259" key="4">
    <source>
        <dbReference type="Pfam" id="PF18004"/>
    </source>
</evidence>
<dbReference type="PANTHER" id="PTHR10943">
    <property type="entry name" value="26S PROTEASOME NON-ATPASE REGULATORY SUBUNIT"/>
    <property type="match status" value="1"/>
</dbReference>
<dbReference type="GO" id="GO:0008540">
    <property type="term" value="C:proteasome regulatory particle, base subcomplex"/>
    <property type="evidence" value="ECO:0007669"/>
    <property type="project" value="TreeGrafter"/>
</dbReference>
<feature type="region of interest" description="Disordered" evidence="3">
    <location>
        <begin position="336"/>
        <end position="366"/>
    </location>
</feature>
<dbReference type="InterPro" id="IPR040623">
    <property type="entry name" value="RPN2_C"/>
</dbReference>
<feature type="region of interest" description="Disordered" evidence="3">
    <location>
        <begin position="240"/>
        <end position="280"/>
    </location>
</feature>
<evidence type="ECO:0000313" key="5">
    <source>
        <dbReference type="Proteomes" id="UP000038045"/>
    </source>
</evidence>
<feature type="compositionally biased region" description="Basic and acidic residues" evidence="3">
    <location>
        <begin position="240"/>
        <end position="279"/>
    </location>
</feature>
<dbReference type="InterPro" id="IPR002015">
    <property type="entry name" value="Proteasome/cyclosome_rpt"/>
</dbReference>
<dbReference type="Proteomes" id="UP000038045">
    <property type="component" value="Unplaced"/>
</dbReference>
<organism evidence="5 6">
    <name type="scientific">Parastrongyloides trichosuri</name>
    <name type="common">Possum-specific nematode worm</name>
    <dbReference type="NCBI Taxonomy" id="131310"/>
    <lineage>
        <taxon>Eukaryota</taxon>
        <taxon>Metazoa</taxon>
        <taxon>Ecdysozoa</taxon>
        <taxon>Nematoda</taxon>
        <taxon>Chromadorea</taxon>
        <taxon>Rhabditida</taxon>
        <taxon>Tylenchina</taxon>
        <taxon>Panagrolaimomorpha</taxon>
        <taxon>Strongyloidoidea</taxon>
        <taxon>Strongyloididae</taxon>
        <taxon>Parastrongyloides</taxon>
    </lineage>
</organism>
<keyword evidence="2" id="KW-0647">Proteasome</keyword>
<dbReference type="Pfam" id="PF18004">
    <property type="entry name" value="RPN2_C"/>
    <property type="match status" value="1"/>
</dbReference>
<dbReference type="GO" id="GO:0034515">
    <property type="term" value="C:proteasome storage granule"/>
    <property type="evidence" value="ECO:0007669"/>
    <property type="project" value="TreeGrafter"/>
</dbReference>
<dbReference type="Gene3D" id="1.25.10.10">
    <property type="entry name" value="Leucine-rich Repeat Variant"/>
    <property type="match status" value="1"/>
</dbReference>
<sequence length="366" mass="40828">MLKKYLLLIFYFFSDPEQCISYTSMLVEHFNGNVRYGAAIALGIACAGSGYKEAIALLEPLTQAKENFVRQGAFIALSFILVQQTEATCSKVSEYRKTLTKIIPEKTEDPIARFGAIIAQGILDAGGRNVTISLKNKNGHPDMQSIVGTFVFLQHWYWHSYVHFSSLIFRPTCLIGLNKDLQMPKMEFKCNAKISTYAYPPPTVEKKKDDLEKVETAVLSISSKKKTVPGQVQKTSKVEENINKNNEPEKMDTDGTIKNEVSNSKDLENKEGDKKEVEASTHNIQNPGRVVRLQLKTLTIGDNARYKPVKSITNGGIILLKDRKPTEVEEIVPLVEAGGVTETSDTGNSNEEAKPHSTFEIDLDKY</sequence>
<dbReference type="GO" id="GO:0043161">
    <property type="term" value="P:proteasome-mediated ubiquitin-dependent protein catabolic process"/>
    <property type="evidence" value="ECO:0007669"/>
    <property type="project" value="TreeGrafter"/>
</dbReference>
<evidence type="ECO:0000256" key="2">
    <source>
        <dbReference type="ARBA" id="ARBA00022942"/>
    </source>
</evidence>
<dbReference type="SUPFAM" id="SSF48371">
    <property type="entry name" value="ARM repeat"/>
    <property type="match status" value="1"/>
</dbReference>
<dbReference type="WBParaSite" id="PTRK_0001402200.1">
    <property type="protein sequence ID" value="PTRK_0001402200.1"/>
    <property type="gene ID" value="PTRK_0001402200"/>
</dbReference>
<keyword evidence="1" id="KW-0677">Repeat</keyword>
<feature type="compositionally biased region" description="Basic and acidic residues" evidence="3">
    <location>
        <begin position="351"/>
        <end position="366"/>
    </location>
</feature>
<dbReference type="STRING" id="131310.A0A0N4ZZ07"/>
<dbReference type="InterPro" id="IPR011989">
    <property type="entry name" value="ARM-like"/>
</dbReference>